<evidence type="ECO:0000313" key="1">
    <source>
        <dbReference type="EMBL" id="MCY9521354.1"/>
    </source>
</evidence>
<name>A0ABT4DVJ1_9BACL</name>
<reference evidence="1 2" key="1">
    <citation type="submission" date="2022-05" db="EMBL/GenBank/DDBJ databases">
        <title>Genome Sequencing of Bee-Associated Microbes.</title>
        <authorList>
            <person name="Dunlap C."/>
        </authorList>
    </citation>
    <scope>NUCLEOTIDE SEQUENCE [LARGE SCALE GENOMIC DNA]</scope>
    <source>
        <strain evidence="1 2">NRRL NRS-1438</strain>
    </source>
</reference>
<dbReference type="Proteomes" id="UP001207626">
    <property type="component" value="Unassembled WGS sequence"/>
</dbReference>
<proteinExistence type="predicted"/>
<accession>A0ABT4DVJ1</accession>
<dbReference type="EMBL" id="JAMDLW010000023">
    <property type="protein sequence ID" value="MCY9521354.1"/>
    <property type="molecule type" value="Genomic_DNA"/>
</dbReference>
<comment type="caution">
    <text evidence="1">The sequence shown here is derived from an EMBL/GenBank/DDBJ whole genome shotgun (WGS) entry which is preliminary data.</text>
</comment>
<gene>
    <name evidence="1" type="ORF">M5X09_17050</name>
</gene>
<keyword evidence="2" id="KW-1185">Reference proteome</keyword>
<evidence type="ECO:0000313" key="2">
    <source>
        <dbReference type="Proteomes" id="UP001207626"/>
    </source>
</evidence>
<sequence>MTVKEKLQVLNSMEVTEHDGDGTVLDHAFIANTDENRTKLLSLGSTEERISVNTSDDKDSIEISYFAFNDCGAQWFDPELGGWLEYTPE</sequence>
<organism evidence="1 2">
    <name type="scientific">Paenibacillus apiarius</name>
    <dbReference type="NCBI Taxonomy" id="46240"/>
    <lineage>
        <taxon>Bacteria</taxon>
        <taxon>Bacillati</taxon>
        <taxon>Bacillota</taxon>
        <taxon>Bacilli</taxon>
        <taxon>Bacillales</taxon>
        <taxon>Paenibacillaceae</taxon>
        <taxon>Paenibacillus</taxon>
    </lineage>
</organism>
<protein>
    <submittedName>
        <fullName evidence="1">Uncharacterized protein</fullName>
    </submittedName>
</protein>
<dbReference type="RefSeq" id="WP_268601393.1">
    <property type="nucleotide sequence ID" value="NZ_JAMDLV010000006.1"/>
</dbReference>